<accession>A0AA97AKB6</accession>
<reference evidence="1" key="1">
    <citation type="submission" date="2020-05" db="EMBL/GenBank/DDBJ databases">
        <authorList>
            <person name="Zhu T."/>
            <person name="Keshari N."/>
            <person name="Lu X."/>
        </authorList>
    </citation>
    <scope>NUCLEOTIDE SEQUENCE</scope>
    <source>
        <strain evidence="1">NK1-12</strain>
    </source>
</reference>
<dbReference type="Gene3D" id="2.40.50.140">
    <property type="entry name" value="Nucleic acid-binding proteins"/>
    <property type="match status" value="1"/>
</dbReference>
<dbReference type="EMBL" id="CP053587">
    <property type="protein sequence ID" value="WNZ27644.1"/>
    <property type="molecule type" value="Genomic_DNA"/>
</dbReference>
<evidence type="ECO:0000313" key="1">
    <source>
        <dbReference type="EMBL" id="WNZ27644.1"/>
    </source>
</evidence>
<dbReference type="RefSeq" id="WP_316436058.1">
    <property type="nucleotide sequence ID" value="NZ_CP053587.1"/>
</dbReference>
<dbReference type="InterPro" id="IPR012340">
    <property type="entry name" value="NA-bd_OB-fold"/>
</dbReference>
<dbReference type="AlphaFoldDB" id="A0AA97AKB6"/>
<gene>
    <name evidence="1" type="ORF">HJG54_32865</name>
</gene>
<name>A0AA97AKB6_9CYAN</name>
<proteinExistence type="predicted"/>
<protein>
    <submittedName>
        <fullName evidence="1">NfeD family protein</fullName>
    </submittedName>
</protein>
<organism evidence="1">
    <name type="scientific">Leptolyngbya sp. NK1-12</name>
    <dbReference type="NCBI Taxonomy" id="2547451"/>
    <lineage>
        <taxon>Bacteria</taxon>
        <taxon>Bacillati</taxon>
        <taxon>Cyanobacteriota</taxon>
        <taxon>Cyanophyceae</taxon>
        <taxon>Leptolyngbyales</taxon>
        <taxon>Leptolyngbyaceae</taxon>
        <taxon>Leptolyngbya group</taxon>
        <taxon>Leptolyngbya</taxon>
    </lineage>
</organism>
<sequence>MKPPTREMFPQGTPATVIKPIAVFAPGRIRWQGRDYPARLHELICHATLQMGQPVLIIGRENITMIVIPMHCILWEQYLTDDFGLFLNDSDVQQIQRYENF</sequence>